<dbReference type="Proteomes" id="UP000680750">
    <property type="component" value="Chromosome"/>
</dbReference>
<dbReference type="OrthoDB" id="9801558at2"/>
<evidence type="ECO:0000313" key="7">
    <source>
        <dbReference type="Proteomes" id="UP000680750"/>
    </source>
</evidence>
<dbReference type="InterPro" id="IPR000473">
    <property type="entry name" value="Ribosomal_bL36"/>
</dbReference>
<keyword evidence="7" id="KW-1185">Reference proteome</keyword>
<keyword evidence="3 5" id="KW-0687">Ribonucleoprotein</keyword>
<dbReference type="HAMAP" id="MF_00251">
    <property type="entry name" value="Ribosomal_bL36"/>
    <property type="match status" value="1"/>
</dbReference>
<evidence type="ECO:0000256" key="4">
    <source>
        <dbReference type="ARBA" id="ARBA00035186"/>
    </source>
</evidence>
<evidence type="ECO:0000313" key="6">
    <source>
        <dbReference type="EMBL" id="BCJ28498.1"/>
    </source>
</evidence>
<sequence length="40" mass="4754">MKVRNSVRALKAKDGSYLVRRRGRIFVMNKRNHRVKARQG</sequence>
<protein>
    <recommendedName>
        <fullName evidence="4 5">Large ribosomal subunit protein bL36</fullName>
    </recommendedName>
</protein>
<dbReference type="GO" id="GO:0005840">
    <property type="term" value="C:ribosome"/>
    <property type="evidence" value="ECO:0007669"/>
    <property type="project" value="UniProtKB-KW"/>
</dbReference>
<dbReference type="PANTHER" id="PTHR47781">
    <property type="entry name" value="50S RIBOSOMAL PROTEIN L36 2"/>
    <property type="match status" value="1"/>
</dbReference>
<dbReference type="SUPFAM" id="SSF57840">
    <property type="entry name" value="Ribosomal protein L36"/>
    <property type="match status" value="1"/>
</dbReference>
<dbReference type="GO" id="GO:0003735">
    <property type="term" value="F:structural constituent of ribosome"/>
    <property type="evidence" value="ECO:0007669"/>
    <property type="project" value="InterPro"/>
</dbReference>
<proteinExistence type="inferred from homology"/>
<dbReference type="Pfam" id="PF00444">
    <property type="entry name" value="Ribosomal_L36"/>
    <property type="match status" value="1"/>
</dbReference>
<organism evidence="6 7">
    <name type="scientific">Actinocatenispora sera</name>
    <dbReference type="NCBI Taxonomy" id="390989"/>
    <lineage>
        <taxon>Bacteria</taxon>
        <taxon>Bacillati</taxon>
        <taxon>Actinomycetota</taxon>
        <taxon>Actinomycetes</taxon>
        <taxon>Micromonosporales</taxon>
        <taxon>Micromonosporaceae</taxon>
        <taxon>Actinocatenispora</taxon>
    </lineage>
</organism>
<dbReference type="InterPro" id="IPR035977">
    <property type="entry name" value="Ribosomal_bL36_sp"/>
</dbReference>
<evidence type="ECO:0000256" key="2">
    <source>
        <dbReference type="ARBA" id="ARBA00022980"/>
    </source>
</evidence>
<dbReference type="InterPro" id="IPR047621">
    <property type="entry name" value="Ribosomal_L36_bact"/>
</dbReference>
<comment type="similarity">
    <text evidence="1 5">Belongs to the bacterial ribosomal protein bL36 family.</text>
</comment>
<dbReference type="EMBL" id="AP023354">
    <property type="protein sequence ID" value="BCJ28498.1"/>
    <property type="molecule type" value="Genomic_DNA"/>
</dbReference>
<dbReference type="AlphaFoldDB" id="A0A810L2V9"/>
<reference evidence="6" key="1">
    <citation type="submission" date="2020-08" db="EMBL/GenBank/DDBJ databases">
        <title>Whole genome shotgun sequence of Actinocatenispora sera NBRC 101916.</title>
        <authorList>
            <person name="Komaki H."/>
            <person name="Tamura T."/>
        </authorList>
    </citation>
    <scope>NUCLEOTIDE SEQUENCE</scope>
    <source>
        <strain evidence="6">NBRC 101916</strain>
    </source>
</reference>
<dbReference type="GO" id="GO:0006412">
    <property type="term" value="P:translation"/>
    <property type="evidence" value="ECO:0007669"/>
    <property type="project" value="UniProtKB-UniRule"/>
</dbReference>
<evidence type="ECO:0000256" key="3">
    <source>
        <dbReference type="ARBA" id="ARBA00023274"/>
    </source>
</evidence>
<dbReference type="KEGG" id="aser:Asera_26060"/>
<keyword evidence="2 5" id="KW-0689">Ribosomal protein</keyword>
<name>A0A810L2V9_9ACTN</name>
<dbReference type="GO" id="GO:1990904">
    <property type="term" value="C:ribonucleoprotein complex"/>
    <property type="evidence" value="ECO:0007669"/>
    <property type="project" value="UniProtKB-KW"/>
</dbReference>
<dbReference type="PANTHER" id="PTHR47781:SF1">
    <property type="entry name" value="LARGE RIBOSOMAL SUBUNIT PROTEIN BL36B"/>
    <property type="match status" value="1"/>
</dbReference>
<evidence type="ECO:0000256" key="1">
    <source>
        <dbReference type="ARBA" id="ARBA00007645"/>
    </source>
</evidence>
<accession>A0A810L2V9</accession>
<evidence type="ECO:0000256" key="5">
    <source>
        <dbReference type="HAMAP-Rule" id="MF_00251"/>
    </source>
</evidence>
<gene>
    <name evidence="5 6" type="primary">rpmJ</name>
    <name evidence="6" type="ORF">Asera_26060</name>
</gene>